<accession>A0A7X1B197</accession>
<dbReference type="RefSeq" id="WP_185694394.1">
    <property type="nucleotide sequence ID" value="NZ_JACHVA010000132.1"/>
</dbReference>
<dbReference type="SUPFAM" id="SSF46689">
    <property type="entry name" value="Homeodomain-like"/>
    <property type="match status" value="1"/>
</dbReference>
<dbReference type="Gene3D" id="1.10.10.60">
    <property type="entry name" value="Homeodomain-like"/>
    <property type="match status" value="1"/>
</dbReference>
<proteinExistence type="predicted"/>
<comment type="caution">
    <text evidence="5">The sequence shown here is derived from an EMBL/GenBank/DDBJ whole genome shotgun (WGS) entry which is preliminary data.</text>
</comment>
<dbReference type="GO" id="GO:0043565">
    <property type="term" value="F:sequence-specific DNA binding"/>
    <property type="evidence" value="ECO:0007669"/>
    <property type="project" value="InterPro"/>
</dbReference>
<evidence type="ECO:0000313" key="6">
    <source>
        <dbReference type="Proteomes" id="UP000525652"/>
    </source>
</evidence>
<dbReference type="InterPro" id="IPR018062">
    <property type="entry name" value="HTH_AraC-typ_CS"/>
</dbReference>
<evidence type="ECO:0000259" key="4">
    <source>
        <dbReference type="PROSITE" id="PS01124"/>
    </source>
</evidence>
<evidence type="ECO:0000256" key="1">
    <source>
        <dbReference type="ARBA" id="ARBA00023015"/>
    </source>
</evidence>
<keyword evidence="2" id="KW-0238">DNA-binding</keyword>
<dbReference type="AlphaFoldDB" id="A0A7X1B197"/>
<dbReference type="EMBL" id="JACHVA010000132">
    <property type="protein sequence ID" value="MBC2603775.1"/>
    <property type="molecule type" value="Genomic_DNA"/>
</dbReference>
<dbReference type="InterPro" id="IPR009057">
    <property type="entry name" value="Homeodomain-like_sf"/>
</dbReference>
<protein>
    <submittedName>
        <fullName evidence="5">Helix-turn-helix transcriptional regulator</fullName>
    </submittedName>
</protein>
<dbReference type="Proteomes" id="UP000525652">
    <property type="component" value="Unassembled WGS sequence"/>
</dbReference>
<evidence type="ECO:0000313" key="5">
    <source>
        <dbReference type="EMBL" id="MBC2603775.1"/>
    </source>
</evidence>
<evidence type="ECO:0000256" key="2">
    <source>
        <dbReference type="ARBA" id="ARBA00023125"/>
    </source>
</evidence>
<keyword evidence="3" id="KW-0804">Transcription</keyword>
<gene>
    <name evidence="5" type="ORF">H5P30_18505</name>
</gene>
<evidence type="ECO:0000256" key="3">
    <source>
        <dbReference type="ARBA" id="ARBA00023163"/>
    </source>
</evidence>
<sequence length="304" mass="35061">MKSKLLPRKEWPQANLHDWGSLGSDLLFIYDDAIPKGQGNTKGERFSEFSAWYLRRGWARMNADGHEIEANAGQWLLCYGKDIEQTFSDDVHLLSLRVQQGWPDGTHLFSGGPLYVLDGDPFPQLVKLAMPLLRLVQKVNWREGRKDPRDSFLWRSKIDYLTFLDYQVKLFRWLTELAKVMVGEGFEMHVPKDLDPRLVAALQVLDSMMPGEDFPEEKIVHSTGLTLGRLNRLAAQEFGYSLNAYWEKRRIRQARQALEIPAKRVKEVASELGFLQLSHFSAWFKRNVGVSPRSYRDQIFSSGS</sequence>
<dbReference type="InterPro" id="IPR020449">
    <property type="entry name" value="Tscrpt_reg_AraC-type_HTH"/>
</dbReference>
<feature type="domain" description="HTH araC/xylS-type" evidence="4">
    <location>
        <begin position="199"/>
        <end position="298"/>
    </location>
</feature>
<dbReference type="PRINTS" id="PR00032">
    <property type="entry name" value="HTHARAC"/>
</dbReference>
<dbReference type="PROSITE" id="PS01124">
    <property type="entry name" value="HTH_ARAC_FAMILY_2"/>
    <property type="match status" value="1"/>
</dbReference>
<reference evidence="5 6" key="1">
    <citation type="submission" date="2020-07" db="EMBL/GenBank/DDBJ databases">
        <authorList>
            <person name="Feng X."/>
        </authorList>
    </citation>
    <scope>NUCLEOTIDE SEQUENCE [LARGE SCALE GENOMIC DNA]</scope>
    <source>
        <strain evidence="5 6">JCM14086</strain>
    </source>
</reference>
<dbReference type="PANTHER" id="PTHR43280">
    <property type="entry name" value="ARAC-FAMILY TRANSCRIPTIONAL REGULATOR"/>
    <property type="match status" value="1"/>
</dbReference>
<dbReference type="GO" id="GO:0003700">
    <property type="term" value="F:DNA-binding transcription factor activity"/>
    <property type="evidence" value="ECO:0007669"/>
    <property type="project" value="InterPro"/>
</dbReference>
<dbReference type="InterPro" id="IPR018060">
    <property type="entry name" value="HTH_AraC"/>
</dbReference>
<organism evidence="5 6">
    <name type="scientific">Puniceicoccus vermicola</name>
    <dbReference type="NCBI Taxonomy" id="388746"/>
    <lineage>
        <taxon>Bacteria</taxon>
        <taxon>Pseudomonadati</taxon>
        <taxon>Verrucomicrobiota</taxon>
        <taxon>Opitutia</taxon>
        <taxon>Puniceicoccales</taxon>
        <taxon>Puniceicoccaceae</taxon>
        <taxon>Puniceicoccus</taxon>
    </lineage>
</organism>
<keyword evidence="1" id="KW-0805">Transcription regulation</keyword>
<dbReference type="Pfam" id="PF12833">
    <property type="entry name" value="HTH_18"/>
    <property type="match status" value="1"/>
</dbReference>
<dbReference type="PANTHER" id="PTHR43280:SF2">
    <property type="entry name" value="HTH-TYPE TRANSCRIPTIONAL REGULATOR EXSA"/>
    <property type="match status" value="1"/>
</dbReference>
<dbReference type="PROSITE" id="PS00041">
    <property type="entry name" value="HTH_ARAC_FAMILY_1"/>
    <property type="match status" value="1"/>
</dbReference>
<name>A0A7X1B197_9BACT</name>
<keyword evidence="6" id="KW-1185">Reference proteome</keyword>
<dbReference type="SMART" id="SM00342">
    <property type="entry name" value="HTH_ARAC"/>
    <property type="match status" value="1"/>
</dbReference>